<protein>
    <recommendedName>
        <fullName evidence="2">Copper amine oxidase-like N-terminal domain-containing protein</fullName>
    </recommendedName>
</protein>
<feature type="domain" description="Copper amine oxidase-like N-terminal" evidence="2">
    <location>
        <begin position="35"/>
        <end position="83"/>
    </location>
</feature>
<keyword evidence="1" id="KW-0732">Signal</keyword>
<evidence type="ECO:0000259" key="2">
    <source>
        <dbReference type="Pfam" id="PF07833"/>
    </source>
</evidence>
<reference evidence="3 4" key="1">
    <citation type="submission" date="2014-12" db="EMBL/GenBank/DDBJ databases">
        <title>Draft genome sequence of Cohnella kolymensis strain B-2846.</title>
        <authorList>
            <person name="Karlyshev A.V."/>
            <person name="Kudryashova E.B."/>
        </authorList>
    </citation>
    <scope>NUCLEOTIDE SEQUENCE [LARGE SCALE GENOMIC DNA]</scope>
    <source>
        <strain evidence="3 4">VKM B-2846</strain>
    </source>
</reference>
<dbReference type="Pfam" id="PF07833">
    <property type="entry name" value="Cu_amine_oxidN1"/>
    <property type="match status" value="1"/>
</dbReference>
<proteinExistence type="predicted"/>
<organism evidence="3 4">
    <name type="scientific">Cohnella kolymensis</name>
    <dbReference type="NCBI Taxonomy" id="1590652"/>
    <lineage>
        <taxon>Bacteria</taxon>
        <taxon>Bacillati</taxon>
        <taxon>Bacillota</taxon>
        <taxon>Bacilli</taxon>
        <taxon>Bacillales</taxon>
        <taxon>Paenibacillaceae</taxon>
        <taxon>Cohnella</taxon>
    </lineage>
</organism>
<dbReference type="RefSeq" id="WP_041062175.1">
    <property type="nucleotide sequence ID" value="NZ_JXAL01000014.1"/>
</dbReference>
<comment type="caution">
    <text evidence="3">The sequence shown here is derived from an EMBL/GenBank/DDBJ whole genome shotgun (WGS) entry which is preliminary data.</text>
</comment>
<evidence type="ECO:0000313" key="4">
    <source>
        <dbReference type="Proteomes" id="UP000054526"/>
    </source>
</evidence>
<name>A0ABR5A596_9BACL</name>
<feature type="chain" id="PRO_5045320375" description="Copper amine oxidase-like N-terminal domain-containing protein" evidence="1">
    <location>
        <begin position="24"/>
        <end position="192"/>
    </location>
</feature>
<evidence type="ECO:0000313" key="3">
    <source>
        <dbReference type="EMBL" id="KIL36206.1"/>
    </source>
</evidence>
<accession>A0ABR5A596</accession>
<sequence length="192" mass="21968">MKLRRLIVLTLALTLLCGTAAYAESITQRLNIWVNKQAMEDAGVVVDDKTYLSVRAIADKLNVIVTWDEDSKRVSIFKPNVHMLTMQDTVPFGGVTKDKYKFFVFTQIDSLKTDISAFKVTITDPYGDDTWLDGRNSNDKDFPDRGKDNFSFKTKEISYDFKYSGKYVVRFWMKPQGDTAFQVVSEKVITSK</sequence>
<feature type="signal peptide" evidence="1">
    <location>
        <begin position="1"/>
        <end position="23"/>
    </location>
</feature>
<gene>
    <name evidence="3" type="ORF">SD71_09670</name>
</gene>
<dbReference type="InterPro" id="IPR012854">
    <property type="entry name" value="Cu_amine_oxidase-like_N"/>
</dbReference>
<evidence type="ECO:0000256" key="1">
    <source>
        <dbReference type="SAM" id="SignalP"/>
    </source>
</evidence>
<dbReference type="EMBL" id="JXAL01000014">
    <property type="protein sequence ID" value="KIL36206.1"/>
    <property type="molecule type" value="Genomic_DNA"/>
</dbReference>
<keyword evidence="4" id="KW-1185">Reference proteome</keyword>
<dbReference type="Proteomes" id="UP000054526">
    <property type="component" value="Unassembled WGS sequence"/>
</dbReference>